<dbReference type="InterPro" id="IPR036322">
    <property type="entry name" value="WD40_repeat_dom_sf"/>
</dbReference>
<evidence type="ECO:0000256" key="5">
    <source>
        <dbReference type="PROSITE-ProRule" id="PRU00221"/>
    </source>
</evidence>
<dbReference type="CDD" id="cd00200">
    <property type="entry name" value="WD40"/>
    <property type="match status" value="1"/>
</dbReference>
<feature type="repeat" description="WD" evidence="5">
    <location>
        <begin position="382"/>
        <end position="423"/>
    </location>
</feature>
<feature type="repeat" description="WD" evidence="5">
    <location>
        <begin position="91"/>
        <end position="121"/>
    </location>
</feature>
<dbReference type="InterPro" id="IPR020472">
    <property type="entry name" value="WD40_PAC1"/>
</dbReference>
<sequence>MATVVPPPSKRQKRETLARTQTQQDVDAVTPGLEGSFKARFKNLTLLLNTLLGKEREDFLPYKFRIHIPDSDTIIETYPSNLLETLRANGFAPETSKRLATGSGDKTARIWDTETGTPKHTLAGHAGWVLCVAWSPDGRRLATGSMDKTVRLWDPDKGVPASQQALTGHAKWVTNIAWEPYHLWRDGHPRLTPRLASASKDATVRVWIVNTGRTEHVLSGHKSSVSCVKWGGTGLIYTASHDKTVKVWDAVKGTLVHTLSSHAHWVNHLALSTEFALRTGFFDHTPTPDTEDARRAKAKERFEKAARVQGKVAERLVSASDDFTMYLWDPSAGTKPVARMLGHQKQVNHVTFSPDGTLIASAGWDNATKLWSARDGKFITTLRGHVAPVYQCAFSADSRLLVTASKDTTLKVWSMASHKLAVDLPGHQDEVYAVDWSPRDGGRVGSGGKDKAVRLWCN</sequence>
<dbReference type="Pfam" id="PF00400">
    <property type="entry name" value="WD40"/>
    <property type="match status" value="7"/>
</dbReference>
<dbReference type="GO" id="GO:0005730">
    <property type="term" value="C:nucleolus"/>
    <property type="evidence" value="ECO:0007669"/>
    <property type="project" value="UniProtKB-SubCell"/>
</dbReference>
<proteinExistence type="predicted"/>
<feature type="repeat" description="WD" evidence="5">
    <location>
        <begin position="122"/>
        <end position="154"/>
    </location>
</feature>
<dbReference type="HOGENOM" id="CLU_000288_57_16_1"/>
<gene>
    <name evidence="7" type="ORF">CGGC5_4050</name>
</gene>
<organism evidence="7">
    <name type="scientific">Colletotrichum fructicola (strain Nara gc5)</name>
    <name type="common">Anthracnose fungus</name>
    <name type="synonym">Colletotrichum gloeosporioides (strain Nara gc5)</name>
    <dbReference type="NCBI Taxonomy" id="1213859"/>
    <lineage>
        <taxon>Eukaryota</taxon>
        <taxon>Fungi</taxon>
        <taxon>Dikarya</taxon>
        <taxon>Ascomycota</taxon>
        <taxon>Pezizomycotina</taxon>
        <taxon>Sordariomycetes</taxon>
        <taxon>Hypocreomycetidae</taxon>
        <taxon>Glomerellales</taxon>
        <taxon>Glomerellaceae</taxon>
        <taxon>Colletotrichum</taxon>
        <taxon>Colletotrichum gloeosporioides species complex</taxon>
    </lineage>
</organism>
<feature type="repeat" description="WD" evidence="5">
    <location>
        <begin position="166"/>
        <end position="217"/>
    </location>
</feature>
<dbReference type="PRINTS" id="PR00320">
    <property type="entry name" value="GPROTEINBRPT"/>
</dbReference>
<dbReference type="PANTHER" id="PTHR19848:SF0">
    <property type="entry name" value="NOTCHLESS PROTEIN HOMOLOG 1"/>
    <property type="match status" value="1"/>
</dbReference>
<dbReference type="PANTHER" id="PTHR19848">
    <property type="entry name" value="WD40 REPEAT PROTEIN"/>
    <property type="match status" value="1"/>
</dbReference>
<dbReference type="GO" id="GO:0110136">
    <property type="term" value="P:protein-RNA complex remodeling"/>
    <property type="evidence" value="ECO:0007669"/>
    <property type="project" value="EnsemblFungi"/>
</dbReference>
<dbReference type="PROSITE" id="PS50294">
    <property type="entry name" value="WD_REPEATS_REGION"/>
    <property type="match status" value="5"/>
</dbReference>
<evidence type="ECO:0000256" key="2">
    <source>
        <dbReference type="ARBA" id="ARBA00022574"/>
    </source>
</evidence>
<dbReference type="GO" id="GO:0000027">
    <property type="term" value="P:ribosomal large subunit assembly"/>
    <property type="evidence" value="ECO:0007669"/>
    <property type="project" value="EnsemblFungi"/>
</dbReference>
<dbReference type="InterPro" id="IPR015943">
    <property type="entry name" value="WD40/YVTN_repeat-like_dom_sf"/>
</dbReference>
<reference evidence="7" key="1">
    <citation type="submission" date="2012-08" db="EMBL/GenBank/DDBJ databases">
        <title>Genome analysis of Colletotrichum orbiculare and Colletotrichum fructicola.</title>
        <authorList>
            <person name="Gan P.H.P."/>
            <person name="Ikeda K."/>
            <person name="Irieda H."/>
            <person name="Narusaka M."/>
            <person name="O'Connell R.J."/>
            <person name="Narusaka Y."/>
            <person name="Takano Y."/>
            <person name="Kubo Y."/>
            <person name="Shirasu K."/>
        </authorList>
    </citation>
    <scope>NUCLEOTIDE SEQUENCE</scope>
    <source>
        <strain evidence="7">Nara gc5</strain>
    </source>
</reference>
<feature type="repeat" description="WD" evidence="5">
    <location>
        <begin position="424"/>
        <end position="458"/>
    </location>
</feature>
<keyword evidence="4" id="KW-0539">Nucleus</keyword>
<dbReference type="PROSITE" id="PS50082">
    <property type="entry name" value="WD_REPEATS_2"/>
    <property type="match status" value="7"/>
</dbReference>
<evidence type="ECO:0000256" key="4">
    <source>
        <dbReference type="ARBA" id="ARBA00023242"/>
    </source>
</evidence>
<feature type="repeat" description="WD" evidence="5">
    <location>
        <begin position="218"/>
        <end position="258"/>
    </location>
</feature>
<dbReference type="SMART" id="SM00320">
    <property type="entry name" value="WD40"/>
    <property type="match status" value="8"/>
</dbReference>
<dbReference type="AlphaFoldDB" id="L2GCS4"/>
<dbReference type="STRING" id="1213859.L2GCS4"/>
<keyword evidence="2 5" id="KW-0853">WD repeat</keyword>
<dbReference type="PROSITE" id="PS00678">
    <property type="entry name" value="WD_REPEATS_1"/>
    <property type="match status" value="1"/>
</dbReference>
<evidence type="ECO:0000256" key="3">
    <source>
        <dbReference type="ARBA" id="ARBA00022737"/>
    </source>
</evidence>
<evidence type="ECO:0000313" key="7">
    <source>
        <dbReference type="EMBL" id="ELA36387.1"/>
    </source>
</evidence>
<keyword evidence="3" id="KW-0677">Repeat</keyword>
<evidence type="ECO:0000256" key="6">
    <source>
        <dbReference type="SAM" id="MobiDB-lite"/>
    </source>
</evidence>
<dbReference type="InterPro" id="IPR001680">
    <property type="entry name" value="WD40_rpt"/>
</dbReference>
<feature type="region of interest" description="Disordered" evidence="6">
    <location>
        <begin position="1"/>
        <end position="23"/>
    </location>
</feature>
<accession>L2GCS4</accession>
<comment type="subcellular location">
    <subcellularLocation>
        <location evidence="1">Nucleus</location>
        <location evidence="1">Nucleolus</location>
    </subcellularLocation>
</comment>
<dbReference type="Gene3D" id="2.130.10.10">
    <property type="entry name" value="YVTN repeat-like/Quinoprotein amine dehydrogenase"/>
    <property type="match status" value="1"/>
</dbReference>
<protein>
    <submittedName>
        <fullName evidence="7">WD repeat protein</fullName>
    </submittedName>
</protein>
<dbReference type="EMBL" id="KB020516">
    <property type="protein sequence ID" value="ELA36387.1"/>
    <property type="molecule type" value="Genomic_DNA"/>
</dbReference>
<dbReference type="InterPro" id="IPR019775">
    <property type="entry name" value="WD40_repeat_CS"/>
</dbReference>
<evidence type="ECO:0000256" key="1">
    <source>
        <dbReference type="ARBA" id="ARBA00004604"/>
    </source>
</evidence>
<name>L2GCS4_COLFN</name>
<dbReference type="SUPFAM" id="SSF50978">
    <property type="entry name" value="WD40 repeat-like"/>
    <property type="match status" value="1"/>
</dbReference>
<feature type="repeat" description="WD" evidence="5">
    <location>
        <begin position="340"/>
        <end position="381"/>
    </location>
</feature>